<evidence type="ECO:0000313" key="1">
    <source>
        <dbReference type="EMBL" id="VDN11309.1"/>
    </source>
</evidence>
<accession>A0A3P7NQ54</accession>
<organism evidence="1 2">
    <name type="scientific">Dibothriocephalus latus</name>
    <name type="common">Fish tapeworm</name>
    <name type="synonym">Diphyllobothrium latum</name>
    <dbReference type="NCBI Taxonomy" id="60516"/>
    <lineage>
        <taxon>Eukaryota</taxon>
        <taxon>Metazoa</taxon>
        <taxon>Spiralia</taxon>
        <taxon>Lophotrochozoa</taxon>
        <taxon>Platyhelminthes</taxon>
        <taxon>Cestoda</taxon>
        <taxon>Eucestoda</taxon>
        <taxon>Diphyllobothriidea</taxon>
        <taxon>Diphyllobothriidae</taxon>
        <taxon>Dibothriocephalus</taxon>
    </lineage>
</organism>
<dbReference type="OrthoDB" id="5872154at2759"/>
<gene>
    <name evidence="1" type="ORF">DILT_LOCUS7140</name>
</gene>
<dbReference type="AlphaFoldDB" id="A0A3P7NQ54"/>
<dbReference type="EMBL" id="UYRU01051184">
    <property type="protein sequence ID" value="VDN11309.1"/>
    <property type="molecule type" value="Genomic_DNA"/>
</dbReference>
<proteinExistence type="predicted"/>
<keyword evidence="2" id="KW-1185">Reference proteome</keyword>
<dbReference type="Proteomes" id="UP000281553">
    <property type="component" value="Unassembled WGS sequence"/>
</dbReference>
<evidence type="ECO:0000313" key="2">
    <source>
        <dbReference type="Proteomes" id="UP000281553"/>
    </source>
</evidence>
<name>A0A3P7NQ54_DIBLA</name>
<reference evidence="1 2" key="1">
    <citation type="submission" date="2018-11" db="EMBL/GenBank/DDBJ databases">
        <authorList>
            <consortium name="Pathogen Informatics"/>
        </authorList>
    </citation>
    <scope>NUCLEOTIDE SEQUENCE [LARGE SCALE GENOMIC DNA]</scope>
</reference>
<sequence length="159" mass="17805">MLAVFIPERNRHPRLFRAKYTEELNLDTLEDCLVSAANKVFDLSAGDRSLKPARPSAKAFLDILARVQAVVSEAMITAPTTVRSRQRKNSRRSPALRSAFCQTSFFRPAVSPSEELGMLSRFAFCEEEENVLDQYLIDSKWSAALACSLKPYDICDIGA</sequence>
<protein>
    <submittedName>
        <fullName evidence="1">Uncharacterized protein</fullName>
    </submittedName>
</protein>